<dbReference type="Proteomes" id="UP000798662">
    <property type="component" value="Chromosome 1"/>
</dbReference>
<evidence type="ECO:0000313" key="1">
    <source>
        <dbReference type="EMBL" id="KAK1858223.1"/>
    </source>
</evidence>
<dbReference type="EMBL" id="CM020618">
    <property type="protein sequence ID" value="KAK1858223.1"/>
    <property type="molecule type" value="Genomic_DNA"/>
</dbReference>
<organism evidence="1 2">
    <name type="scientific">Pyropia yezoensis</name>
    <name type="common">Susabi-nori</name>
    <name type="synonym">Porphyra yezoensis</name>
    <dbReference type="NCBI Taxonomy" id="2788"/>
    <lineage>
        <taxon>Eukaryota</taxon>
        <taxon>Rhodophyta</taxon>
        <taxon>Bangiophyceae</taxon>
        <taxon>Bangiales</taxon>
        <taxon>Bangiaceae</taxon>
        <taxon>Pyropia</taxon>
    </lineage>
</organism>
<reference evidence="1" key="1">
    <citation type="submission" date="2019-11" db="EMBL/GenBank/DDBJ databases">
        <title>Nori genome reveals adaptations in red seaweeds to the harsh intertidal environment.</title>
        <authorList>
            <person name="Wang D."/>
            <person name="Mao Y."/>
        </authorList>
    </citation>
    <scope>NUCLEOTIDE SEQUENCE</scope>
    <source>
        <tissue evidence="1">Gametophyte</tissue>
    </source>
</reference>
<protein>
    <submittedName>
        <fullName evidence="1">Uncharacterized protein</fullName>
    </submittedName>
</protein>
<evidence type="ECO:0000313" key="2">
    <source>
        <dbReference type="Proteomes" id="UP000798662"/>
    </source>
</evidence>
<name>A0ACC3BKS1_PYRYE</name>
<comment type="caution">
    <text evidence="1">The sequence shown here is derived from an EMBL/GenBank/DDBJ whole genome shotgun (WGS) entry which is preliminary data.</text>
</comment>
<keyword evidence="2" id="KW-1185">Reference proteome</keyword>
<proteinExistence type="predicted"/>
<sequence length="183" mass="18418">MAGVTLAFAVPRRGALFSPRRGGVGGGGGSGGGAAAVGAIPIPALVPSRTRLPGRGQRGTLAAAIPGNSVVESVTVGGFANFFGIYGNLLIARVLLSWFPAAQNVKLLSPLYTVCDPFLNFFRGVIPPVFGLDLSPIIGFTLLNALTSATVALGAEAPGAAAPAGAGAAAGRHHLRLPWQRRA</sequence>
<gene>
    <name evidence="1" type="ORF">I4F81_000834</name>
</gene>
<accession>A0ACC3BKS1</accession>